<keyword evidence="9" id="KW-1185">Reference proteome</keyword>
<dbReference type="GO" id="GO:0016020">
    <property type="term" value="C:membrane"/>
    <property type="evidence" value="ECO:0007669"/>
    <property type="project" value="UniProtKB-SubCell"/>
</dbReference>
<evidence type="ECO:0000256" key="4">
    <source>
        <dbReference type="ARBA" id="ARBA00023136"/>
    </source>
</evidence>
<gene>
    <name evidence="8" type="ORF">DF220_05085</name>
</gene>
<dbReference type="EMBL" id="QEEX01000001">
    <property type="protein sequence ID" value="PWB97270.1"/>
    <property type="molecule type" value="Genomic_DNA"/>
</dbReference>
<dbReference type="AlphaFoldDB" id="A0A2U1T069"/>
<comment type="subcellular location">
    <subcellularLocation>
        <location evidence="1">Membrane</location>
        <topology evidence="1">Lipid-anchor</topology>
    </subcellularLocation>
</comment>
<reference evidence="9" key="1">
    <citation type="submission" date="2018-04" db="EMBL/GenBank/DDBJ databases">
        <authorList>
            <person name="Liu S."/>
            <person name="Wang Z."/>
            <person name="Li J."/>
        </authorList>
    </citation>
    <scope>NUCLEOTIDE SEQUENCE [LARGE SCALE GENOMIC DNA]</scope>
    <source>
        <strain evidence="9">S1194</strain>
    </source>
</reference>
<dbReference type="PANTHER" id="PTHR30429">
    <property type="entry name" value="D-METHIONINE-BINDING LIPOPROTEIN METQ"/>
    <property type="match status" value="1"/>
</dbReference>
<dbReference type="SUPFAM" id="SSF53850">
    <property type="entry name" value="Periplasmic binding protein-like II"/>
    <property type="match status" value="1"/>
</dbReference>
<keyword evidence="4" id="KW-0472">Membrane</keyword>
<evidence type="ECO:0000313" key="8">
    <source>
        <dbReference type="EMBL" id="PWB97270.1"/>
    </source>
</evidence>
<comment type="caution">
    <text evidence="8">The sequence shown here is derived from an EMBL/GenBank/DDBJ whole genome shotgun (WGS) entry which is preliminary data.</text>
</comment>
<evidence type="ECO:0000256" key="5">
    <source>
        <dbReference type="ARBA" id="ARBA00023139"/>
    </source>
</evidence>
<feature type="signal peptide" evidence="7">
    <location>
        <begin position="1"/>
        <end position="24"/>
    </location>
</feature>
<evidence type="ECO:0000256" key="1">
    <source>
        <dbReference type="ARBA" id="ARBA00004635"/>
    </source>
</evidence>
<dbReference type="Proteomes" id="UP000244978">
    <property type="component" value="Unassembled WGS sequence"/>
</dbReference>
<comment type="similarity">
    <text evidence="2">Belongs to the NlpA lipoprotein family.</text>
</comment>
<dbReference type="PROSITE" id="PS51257">
    <property type="entry name" value="PROKAR_LIPOPROTEIN"/>
    <property type="match status" value="1"/>
</dbReference>
<evidence type="ECO:0000256" key="6">
    <source>
        <dbReference type="ARBA" id="ARBA00023288"/>
    </source>
</evidence>
<keyword evidence="3 7" id="KW-0732">Signal</keyword>
<dbReference type="RefSeq" id="WP_108997276.1">
    <property type="nucleotide sequence ID" value="NZ_QEEX01000001.1"/>
</dbReference>
<evidence type="ECO:0000256" key="2">
    <source>
        <dbReference type="ARBA" id="ARBA00008973"/>
    </source>
</evidence>
<proteinExistence type="inferred from homology"/>
<evidence type="ECO:0000313" key="9">
    <source>
        <dbReference type="Proteomes" id="UP000244978"/>
    </source>
</evidence>
<dbReference type="PANTHER" id="PTHR30429:SF3">
    <property type="entry name" value="LIPOPROTEIN"/>
    <property type="match status" value="1"/>
</dbReference>
<feature type="chain" id="PRO_5015781675" evidence="7">
    <location>
        <begin position="25"/>
        <end position="296"/>
    </location>
</feature>
<name>A0A2U1T069_9MICO</name>
<keyword evidence="6" id="KW-0449">Lipoprotein</keyword>
<evidence type="ECO:0000256" key="3">
    <source>
        <dbReference type="ARBA" id="ARBA00022729"/>
    </source>
</evidence>
<dbReference type="Gene3D" id="3.40.190.10">
    <property type="entry name" value="Periplasmic binding protein-like II"/>
    <property type="match status" value="2"/>
</dbReference>
<sequence length="296" mass="30675">MSIAKKIAAVFAATALVGGLSACASGDEAELGSEANPVTIGVVGASDPYWAEYEKATEAEGIFVDIIDFSDYNQPNPALTAGELDINQFQHIIYLAQHNVASGDDLVPIGATAIYPLGLYSTNYDSVDDIEDGEKVAVPNDASNQARALLVLQSAGLIELKDGGSIFSTVADIQDSSRVEVIEADASFTATSLADVAAAVVNNDFVTKAGIDPDSAIAVDDPSDPAAQAYINIFAARAVDKNSELFAKLVDIYQTTKAVQDGVLEVSGGSAILVDTPAAELEKALAKVEADVKANS</sequence>
<organism evidence="8 9">
    <name type="scientific">Homoserinimonas hongtaonis</name>
    <dbReference type="NCBI Taxonomy" id="2079791"/>
    <lineage>
        <taxon>Bacteria</taxon>
        <taxon>Bacillati</taxon>
        <taxon>Actinomycetota</taxon>
        <taxon>Actinomycetes</taxon>
        <taxon>Micrococcales</taxon>
        <taxon>Microbacteriaceae</taxon>
        <taxon>Homoserinimonas</taxon>
    </lineage>
</organism>
<accession>A0A2U1T069</accession>
<dbReference type="Pfam" id="PF03180">
    <property type="entry name" value="Lipoprotein_9"/>
    <property type="match status" value="1"/>
</dbReference>
<protein>
    <submittedName>
        <fullName evidence="8">Methionine ABC transporter substrate-binding protein</fullName>
    </submittedName>
</protein>
<dbReference type="InterPro" id="IPR004872">
    <property type="entry name" value="Lipoprotein_NlpA"/>
</dbReference>
<keyword evidence="5" id="KW-0564">Palmitate</keyword>
<evidence type="ECO:0000256" key="7">
    <source>
        <dbReference type="SAM" id="SignalP"/>
    </source>
</evidence>